<evidence type="ECO:0000313" key="2">
    <source>
        <dbReference type="Proteomes" id="UP000683925"/>
    </source>
</evidence>
<keyword evidence="2" id="KW-1185">Reference proteome</keyword>
<evidence type="ECO:0000313" key="1">
    <source>
        <dbReference type="EMBL" id="CAD8139504.1"/>
    </source>
</evidence>
<protein>
    <submittedName>
        <fullName evidence="1">Uncharacterized protein</fullName>
    </submittedName>
</protein>
<accession>A0A8S1SM12</accession>
<sequence>MEFTPQSSPQGSSTEIKKQIDIKHDVEIQLNNHNLDILELKSIQNVTRFRFNYFYVRIYDRESRLQAYVRSENLKLQTFKMYIFYSSQISYQFYL</sequence>
<proteinExistence type="predicted"/>
<dbReference type="EMBL" id="CAJJDP010000009">
    <property type="protein sequence ID" value="CAD8139504.1"/>
    <property type="molecule type" value="Genomic_DNA"/>
</dbReference>
<comment type="caution">
    <text evidence="1">The sequence shown here is derived from an EMBL/GenBank/DDBJ whole genome shotgun (WGS) entry which is preliminary data.</text>
</comment>
<organism evidence="1 2">
    <name type="scientific">Paramecium octaurelia</name>
    <dbReference type="NCBI Taxonomy" id="43137"/>
    <lineage>
        <taxon>Eukaryota</taxon>
        <taxon>Sar</taxon>
        <taxon>Alveolata</taxon>
        <taxon>Ciliophora</taxon>
        <taxon>Intramacronucleata</taxon>
        <taxon>Oligohymenophorea</taxon>
        <taxon>Peniculida</taxon>
        <taxon>Parameciidae</taxon>
        <taxon>Paramecium</taxon>
    </lineage>
</organism>
<dbReference type="Proteomes" id="UP000683925">
    <property type="component" value="Unassembled WGS sequence"/>
</dbReference>
<reference evidence="1" key="1">
    <citation type="submission" date="2021-01" db="EMBL/GenBank/DDBJ databases">
        <authorList>
            <consortium name="Genoscope - CEA"/>
            <person name="William W."/>
        </authorList>
    </citation>
    <scope>NUCLEOTIDE SEQUENCE</scope>
</reference>
<gene>
    <name evidence="1" type="ORF">POCTA_138.1.T0100460</name>
</gene>
<dbReference type="AlphaFoldDB" id="A0A8S1SM12"/>
<name>A0A8S1SM12_PAROT</name>